<name>A0ABD4KII7_9ENTR</name>
<dbReference type="AlphaFoldDB" id="A0ABD4KII7"/>
<comment type="caution">
    <text evidence="2">The sequence shown here is derived from an EMBL/GenBank/DDBJ whole genome shotgun (WGS) entry which is preliminary data.</text>
</comment>
<sequence length="239" mass="26275">MTKGSFRIIAFIPVFVMYYGFPLIRDVLPYYQGYRLDDWLALGGLYALATLIATPLLFLMVKSASGDFKPRFKIPVSMLIAATIQVTCLFFLWEDSIPLYVSMGIAMGLSSVLYAYSTRGVNLIVDKDTGNIYRVHKGKAYRLSDSEVERCKNDTSGRFKPTGEFSSGSVSGFDSHSSVIPVSFGLSSNANHDYNSGIIVNPSTGMPMIGGMSGLDIHGNSWGTNFNEPSNTYDPNRGY</sequence>
<accession>A0ABD4KII7</accession>
<reference evidence="2 3" key="1">
    <citation type="submission" date="2020-11" db="EMBL/GenBank/DDBJ databases">
        <title>Identification of Lelliottia nimipressuralis from Wound Infection by Whole Genome-Based Bacterial Identification.</title>
        <authorList>
            <person name="Navarathna D.H."/>
            <person name="Choi H."/>
            <person name="Jinadatha C."/>
            <person name="Chatterjee P."/>
            <person name="Hwang M."/>
        </authorList>
    </citation>
    <scope>NUCLEOTIDE SEQUENCE [LARGE SCALE GENOMIC DNA]</scope>
    <source>
        <strain evidence="2 3">DN2020</strain>
    </source>
</reference>
<keyword evidence="1" id="KW-0812">Transmembrane</keyword>
<evidence type="ECO:0000313" key="2">
    <source>
        <dbReference type="EMBL" id="MBF4180627.1"/>
    </source>
</evidence>
<organism evidence="2 3">
    <name type="scientific">Lelliottia nimipressuralis</name>
    <dbReference type="NCBI Taxonomy" id="69220"/>
    <lineage>
        <taxon>Bacteria</taxon>
        <taxon>Pseudomonadati</taxon>
        <taxon>Pseudomonadota</taxon>
        <taxon>Gammaproteobacteria</taxon>
        <taxon>Enterobacterales</taxon>
        <taxon>Enterobacteriaceae</taxon>
        <taxon>Lelliottia</taxon>
    </lineage>
</organism>
<evidence type="ECO:0000256" key="1">
    <source>
        <dbReference type="SAM" id="Phobius"/>
    </source>
</evidence>
<dbReference type="EMBL" id="JADIXP010000023">
    <property type="protein sequence ID" value="MBF4180627.1"/>
    <property type="molecule type" value="Genomic_DNA"/>
</dbReference>
<feature type="transmembrane region" description="Helical" evidence="1">
    <location>
        <begin position="99"/>
        <end position="117"/>
    </location>
</feature>
<dbReference type="RefSeq" id="WP_194514430.1">
    <property type="nucleotide sequence ID" value="NZ_JADIXP010000023.1"/>
</dbReference>
<keyword evidence="1" id="KW-0472">Membrane</keyword>
<protein>
    <submittedName>
        <fullName evidence="2">Uncharacterized protein</fullName>
    </submittedName>
</protein>
<proteinExistence type="predicted"/>
<gene>
    <name evidence="2" type="ORF">ISP11_22470</name>
</gene>
<feature type="transmembrane region" description="Helical" evidence="1">
    <location>
        <begin position="39"/>
        <end position="60"/>
    </location>
</feature>
<dbReference type="Proteomes" id="UP000628560">
    <property type="component" value="Unassembled WGS sequence"/>
</dbReference>
<feature type="transmembrane region" description="Helical" evidence="1">
    <location>
        <begin position="72"/>
        <end position="93"/>
    </location>
</feature>
<keyword evidence="1" id="KW-1133">Transmembrane helix</keyword>
<evidence type="ECO:0000313" key="3">
    <source>
        <dbReference type="Proteomes" id="UP000628560"/>
    </source>
</evidence>
<feature type="transmembrane region" description="Helical" evidence="1">
    <location>
        <begin position="7"/>
        <end position="24"/>
    </location>
</feature>